<gene>
    <name evidence="5 6" type="primary">purK</name>
    <name evidence="8" type="ORF">GS597_05480</name>
</gene>
<name>A0A8K1ZVH9_9CYAN</name>
<dbReference type="InterPro" id="IPR003135">
    <property type="entry name" value="ATP-grasp_carboxylate-amine"/>
</dbReference>
<evidence type="ECO:0000256" key="1">
    <source>
        <dbReference type="ARBA" id="ARBA00022598"/>
    </source>
</evidence>
<evidence type="ECO:0000256" key="3">
    <source>
        <dbReference type="ARBA" id="ARBA00022755"/>
    </source>
</evidence>
<comment type="caution">
    <text evidence="5">Lacks conserved residue(s) required for the propagation of feature annotation.</text>
</comment>
<comment type="catalytic activity">
    <reaction evidence="5 6">
        <text>5-amino-1-(5-phospho-beta-D-ribosyl)imidazole + hydrogencarbonate + ATP = 5-carboxyamino-1-(5-phospho-D-ribosyl)imidazole + ADP + phosphate + 2 H(+)</text>
        <dbReference type="Rhea" id="RHEA:19317"/>
        <dbReference type="ChEBI" id="CHEBI:15378"/>
        <dbReference type="ChEBI" id="CHEBI:17544"/>
        <dbReference type="ChEBI" id="CHEBI:30616"/>
        <dbReference type="ChEBI" id="CHEBI:43474"/>
        <dbReference type="ChEBI" id="CHEBI:58730"/>
        <dbReference type="ChEBI" id="CHEBI:137981"/>
        <dbReference type="ChEBI" id="CHEBI:456216"/>
        <dbReference type="EC" id="6.3.4.18"/>
    </reaction>
</comment>
<dbReference type="HAMAP" id="MF_01928">
    <property type="entry name" value="PurK"/>
    <property type="match status" value="1"/>
</dbReference>
<dbReference type="EMBL" id="WVIC01000008">
    <property type="protein sequence ID" value="NCJ05970.1"/>
    <property type="molecule type" value="Genomic_DNA"/>
</dbReference>
<comment type="function">
    <text evidence="5">Catalyzes the ATP-dependent conversion of 5-aminoimidazole ribonucleotide (AIR) and HCO(3)(-) to N5-carboxyaminoimidazole ribonucleotide (N5-CAIR).</text>
</comment>
<dbReference type="UniPathway" id="UPA00074">
    <property type="reaction ID" value="UER00942"/>
</dbReference>
<proteinExistence type="inferred from homology"/>
<keyword evidence="1 5" id="KW-0436">Ligase</keyword>
<evidence type="ECO:0000313" key="8">
    <source>
        <dbReference type="EMBL" id="NCJ05970.1"/>
    </source>
</evidence>
<keyword evidence="2 5" id="KW-0547">Nucleotide-binding</keyword>
<accession>A0A8K1ZVH9</accession>
<dbReference type="InterPro" id="IPR040686">
    <property type="entry name" value="PurK_C"/>
</dbReference>
<feature type="binding site" evidence="5">
    <location>
        <begin position="270"/>
        <end position="271"/>
    </location>
    <ligand>
        <name>ATP</name>
        <dbReference type="ChEBI" id="CHEBI:30616"/>
    </ligand>
</feature>
<dbReference type="SUPFAM" id="SSF56059">
    <property type="entry name" value="Glutathione synthetase ATP-binding domain-like"/>
    <property type="match status" value="1"/>
</dbReference>
<comment type="subunit">
    <text evidence="5 6">Homodimer.</text>
</comment>
<dbReference type="Gene3D" id="3.30.1490.20">
    <property type="entry name" value="ATP-grasp fold, A domain"/>
    <property type="match status" value="1"/>
</dbReference>
<evidence type="ECO:0000313" key="9">
    <source>
        <dbReference type="Proteomes" id="UP000607397"/>
    </source>
</evidence>
<dbReference type="GO" id="GO:0046872">
    <property type="term" value="F:metal ion binding"/>
    <property type="evidence" value="ECO:0007669"/>
    <property type="project" value="InterPro"/>
</dbReference>
<dbReference type="PANTHER" id="PTHR11609">
    <property type="entry name" value="PURINE BIOSYNTHESIS PROTEIN 6/7, PUR6/7"/>
    <property type="match status" value="1"/>
</dbReference>
<dbReference type="GO" id="GO:0005524">
    <property type="term" value="F:ATP binding"/>
    <property type="evidence" value="ECO:0007669"/>
    <property type="project" value="UniProtKB-UniRule"/>
</dbReference>
<dbReference type="EC" id="6.3.4.18" evidence="5 6"/>
<reference evidence="8" key="1">
    <citation type="submission" date="2019-12" db="EMBL/GenBank/DDBJ databases">
        <title>High-Quality draft genome sequences of three cyanobacteria isolated from the limestone walls of the Old Cathedral of Coimbra.</title>
        <authorList>
            <person name="Tiago I."/>
            <person name="Soares F."/>
            <person name="Portugal A."/>
        </authorList>
    </citation>
    <scope>NUCLEOTIDE SEQUENCE [LARGE SCALE GENOMIC DNA]</scope>
    <source>
        <strain evidence="8">C</strain>
    </source>
</reference>
<dbReference type="Pfam" id="PF17769">
    <property type="entry name" value="PurK_C"/>
    <property type="match status" value="1"/>
</dbReference>
<dbReference type="InterPro" id="IPR005875">
    <property type="entry name" value="PurK"/>
</dbReference>
<dbReference type="InterPro" id="IPR011054">
    <property type="entry name" value="Rudment_hybrid_motif"/>
</dbReference>
<dbReference type="NCBIfam" id="TIGR01161">
    <property type="entry name" value="purK"/>
    <property type="match status" value="1"/>
</dbReference>
<keyword evidence="3 5" id="KW-0658">Purine biosynthesis</keyword>
<dbReference type="PANTHER" id="PTHR11609:SF5">
    <property type="entry name" value="PHOSPHORIBOSYLAMINOIMIDAZOLE CARBOXYLASE"/>
    <property type="match status" value="1"/>
</dbReference>
<dbReference type="InterPro" id="IPR016185">
    <property type="entry name" value="PreATP-grasp_dom_sf"/>
</dbReference>
<evidence type="ECO:0000256" key="2">
    <source>
        <dbReference type="ARBA" id="ARBA00022741"/>
    </source>
</evidence>
<dbReference type="AlphaFoldDB" id="A0A8K1ZVH9"/>
<dbReference type="GO" id="GO:0006189">
    <property type="term" value="P:'de novo' IMP biosynthetic process"/>
    <property type="evidence" value="ECO:0007669"/>
    <property type="project" value="UniProtKB-UniRule"/>
</dbReference>
<dbReference type="InterPro" id="IPR011761">
    <property type="entry name" value="ATP-grasp"/>
</dbReference>
<dbReference type="SUPFAM" id="SSF51246">
    <property type="entry name" value="Rudiment single hybrid motif"/>
    <property type="match status" value="1"/>
</dbReference>
<evidence type="ECO:0000256" key="4">
    <source>
        <dbReference type="ARBA" id="ARBA00022840"/>
    </source>
</evidence>
<comment type="function">
    <text evidence="6">Catalyzes the ATP-dependent conversion of 5-aminoimidazole ribonucleotide (AIR) and HCO(3)- to N5-carboxyaminoimidazole ribonucleotide (N5-CAIR).</text>
</comment>
<sequence length="389" mass="42458">MERVGVIGGGQLAGLMIPAAQKLGIHLMIQTPNATDAAVANLDSAAPVSVVLAPLNDVSATAKLAQHCQVITFENEFVDLDALSGLVEQGVCFRPALSTLAPLLDKYEQRQYLQSLGLPVPTFAPFTVETRLEEVGLALPVVVKARRHGYDGQGTFIIRHAEALSQFWHQVQLPEPERSSAFLVEAFVPFERELAVMAARSVTGEVVTYPIVETYQPEQVCRWVIAPAELSGSLQRQIDCMVTTLLTQLQAVGIFGIELFLAATGQIWVNEIAPRTHNSGHLTLDACVTSQFEQHLRAICGLPLGATHLMPAGAVMVNLLGFETAVGDYSDQRHQLTQVSQAVVHWYGKPEARPGRKLGHVTVLLNNDDRSLAVNMAEQLEAIWYEQRS</sequence>
<dbReference type="Proteomes" id="UP000607397">
    <property type="component" value="Unassembled WGS sequence"/>
</dbReference>
<organism evidence="8 9">
    <name type="scientific">Petrachloros mirabilis ULC683</name>
    <dbReference type="NCBI Taxonomy" id="2781853"/>
    <lineage>
        <taxon>Bacteria</taxon>
        <taxon>Bacillati</taxon>
        <taxon>Cyanobacteriota</taxon>
        <taxon>Cyanophyceae</taxon>
        <taxon>Synechococcales</taxon>
        <taxon>Petrachlorosaceae</taxon>
        <taxon>Petrachloros</taxon>
        <taxon>Petrachloros mirabilis</taxon>
    </lineage>
</organism>
<evidence type="ECO:0000256" key="6">
    <source>
        <dbReference type="RuleBase" id="RU361200"/>
    </source>
</evidence>
<dbReference type="Gene3D" id="3.40.50.20">
    <property type="match status" value="1"/>
</dbReference>
<dbReference type="Gene3D" id="3.30.470.20">
    <property type="entry name" value="ATP-grasp fold, B domain"/>
    <property type="match status" value="1"/>
</dbReference>
<feature type="binding site" evidence="5">
    <location>
        <begin position="185"/>
        <end position="188"/>
    </location>
    <ligand>
        <name>ATP</name>
        <dbReference type="ChEBI" id="CHEBI:30616"/>
    </ligand>
</feature>
<dbReference type="NCBIfam" id="NF004679">
    <property type="entry name" value="PRK06019.1-5"/>
    <property type="match status" value="1"/>
</dbReference>
<dbReference type="InterPro" id="IPR054350">
    <property type="entry name" value="PurT/PurK_preATP-grasp"/>
</dbReference>
<dbReference type="PROSITE" id="PS50975">
    <property type="entry name" value="ATP_GRASP"/>
    <property type="match status" value="1"/>
</dbReference>
<feature type="binding site" evidence="5">
    <location>
        <position position="193"/>
    </location>
    <ligand>
        <name>ATP</name>
        <dbReference type="ChEBI" id="CHEBI:30616"/>
    </ligand>
</feature>
<dbReference type="Pfam" id="PF22660">
    <property type="entry name" value="RS_preATP-grasp-like"/>
    <property type="match status" value="1"/>
</dbReference>
<evidence type="ECO:0000259" key="7">
    <source>
        <dbReference type="PROSITE" id="PS50975"/>
    </source>
</evidence>
<comment type="pathway">
    <text evidence="5 6">Purine metabolism; IMP biosynthesis via de novo pathway; 5-amino-1-(5-phospho-D-ribosyl)imidazole-4-carboxylate from 5-amino-1-(5-phospho-D-ribosyl)imidazole (N5-CAIR route): step 1/2.</text>
</comment>
<feature type="binding site" evidence="5">
    <location>
        <position position="106"/>
    </location>
    <ligand>
        <name>ATP</name>
        <dbReference type="ChEBI" id="CHEBI:30616"/>
    </ligand>
</feature>
<evidence type="ECO:0000256" key="5">
    <source>
        <dbReference type="HAMAP-Rule" id="MF_01928"/>
    </source>
</evidence>
<keyword evidence="9" id="KW-1185">Reference proteome</keyword>
<dbReference type="InterPro" id="IPR013815">
    <property type="entry name" value="ATP_grasp_subdomain_1"/>
</dbReference>
<feature type="binding site" evidence="5">
    <location>
        <position position="144"/>
    </location>
    <ligand>
        <name>ATP</name>
        <dbReference type="ChEBI" id="CHEBI:30616"/>
    </ligand>
</feature>
<comment type="similarity">
    <text evidence="5 6">Belongs to the PurK/PurT family.</text>
</comment>
<dbReference type="GO" id="GO:0034028">
    <property type="term" value="F:5-(carboxyamino)imidazole ribonucleotide synthase activity"/>
    <property type="evidence" value="ECO:0007669"/>
    <property type="project" value="UniProtKB-UniRule"/>
</dbReference>
<feature type="domain" description="ATP-grasp" evidence="7">
    <location>
        <begin position="110"/>
        <end position="300"/>
    </location>
</feature>
<comment type="caution">
    <text evidence="8">The sequence shown here is derived from an EMBL/GenBank/DDBJ whole genome shotgun (WGS) entry which is preliminary data.</text>
</comment>
<dbReference type="GO" id="GO:0004638">
    <property type="term" value="F:phosphoribosylaminoimidazole carboxylase activity"/>
    <property type="evidence" value="ECO:0007669"/>
    <property type="project" value="InterPro"/>
</dbReference>
<dbReference type="GO" id="GO:0005829">
    <property type="term" value="C:cytosol"/>
    <property type="evidence" value="ECO:0007669"/>
    <property type="project" value="TreeGrafter"/>
</dbReference>
<dbReference type="SUPFAM" id="SSF52440">
    <property type="entry name" value="PreATP-grasp domain"/>
    <property type="match status" value="1"/>
</dbReference>
<keyword evidence="4 5" id="KW-0067">ATP-binding</keyword>
<dbReference type="Pfam" id="PF02222">
    <property type="entry name" value="ATP-grasp"/>
    <property type="match status" value="1"/>
</dbReference>
<protein>
    <recommendedName>
        <fullName evidence="5 6">N5-carboxyaminoimidazole ribonucleotide synthase</fullName>
        <shortName evidence="5 6">N5-CAIR synthase</shortName>
        <ecNumber evidence="5 6">6.3.4.18</ecNumber>
    </recommendedName>
    <alternativeName>
        <fullName evidence="5 6">5-(carboxyamino)imidazole ribonucleotide synthetase</fullName>
    </alternativeName>
</protein>